<reference evidence="2" key="1">
    <citation type="journal article" date="2016" name="Nature">
        <title>The genome of the seagrass Zostera marina reveals angiosperm adaptation to the sea.</title>
        <authorList>
            <person name="Olsen J.L."/>
            <person name="Rouze P."/>
            <person name="Verhelst B."/>
            <person name="Lin Y.-C."/>
            <person name="Bayer T."/>
            <person name="Collen J."/>
            <person name="Dattolo E."/>
            <person name="De Paoli E."/>
            <person name="Dittami S."/>
            <person name="Maumus F."/>
            <person name="Michel G."/>
            <person name="Kersting A."/>
            <person name="Lauritano C."/>
            <person name="Lohaus R."/>
            <person name="Toepel M."/>
            <person name="Tonon T."/>
            <person name="Vanneste K."/>
            <person name="Amirebrahimi M."/>
            <person name="Brakel J."/>
            <person name="Bostroem C."/>
            <person name="Chovatia M."/>
            <person name="Grimwood J."/>
            <person name="Jenkins J.W."/>
            <person name="Jueterbock A."/>
            <person name="Mraz A."/>
            <person name="Stam W.T."/>
            <person name="Tice H."/>
            <person name="Bornberg-Bauer E."/>
            <person name="Green P.J."/>
            <person name="Pearson G.A."/>
            <person name="Procaccini G."/>
            <person name="Duarte C.M."/>
            <person name="Schmutz J."/>
            <person name="Reusch T.B.H."/>
            <person name="Van de Peer Y."/>
        </authorList>
    </citation>
    <scope>NUCLEOTIDE SEQUENCE [LARGE SCALE GENOMIC DNA]</scope>
    <source>
        <strain evidence="2">cv. Finnish</strain>
    </source>
</reference>
<protein>
    <submittedName>
        <fullName evidence="1">Uncharacterized protein</fullName>
    </submittedName>
</protein>
<keyword evidence="2" id="KW-1185">Reference proteome</keyword>
<evidence type="ECO:0000313" key="2">
    <source>
        <dbReference type="Proteomes" id="UP000036987"/>
    </source>
</evidence>
<dbReference type="Proteomes" id="UP000036987">
    <property type="component" value="Unassembled WGS sequence"/>
</dbReference>
<gene>
    <name evidence="1" type="ORF">ZOSMA_64G00390</name>
</gene>
<name>A0A0K9NT61_ZOSMR</name>
<evidence type="ECO:0000313" key="1">
    <source>
        <dbReference type="EMBL" id="KMZ59823.1"/>
    </source>
</evidence>
<accession>A0A0K9NT61</accession>
<organism evidence="1 2">
    <name type="scientific">Zostera marina</name>
    <name type="common">Eelgrass</name>
    <dbReference type="NCBI Taxonomy" id="29655"/>
    <lineage>
        <taxon>Eukaryota</taxon>
        <taxon>Viridiplantae</taxon>
        <taxon>Streptophyta</taxon>
        <taxon>Embryophyta</taxon>
        <taxon>Tracheophyta</taxon>
        <taxon>Spermatophyta</taxon>
        <taxon>Magnoliopsida</taxon>
        <taxon>Liliopsida</taxon>
        <taxon>Zosteraceae</taxon>
        <taxon>Zostera</taxon>
    </lineage>
</organism>
<sequence>KIWIFKTTS</sequence>
<feature type="non-terminal residue" evidence="1">
    <location>
        <position position="1"/>
    </location>
</feature>
<proteinExistence type="predicted"/>
<dbReference type="OrthoDB" id="2157866at2759"/>
<comment type="caution">
    <text evidence="1">The sequence shown here is derived from an EMBL/GenBank/DDBJ whole genome shotgun (WGS) entry which is preliminary data.</text>
</comment>
<dbReference type="EMBL" id="LFYR01001714">
    <property type="protein sequence ID" value="KMZ59823.1"/>
    <property type="molecule type" value="Genomic_DNA"/>
</dbReference>